<dbReference type="InterPro" id="IPR001501">
    <property type="entry name" value="Ni-dep_hyd_lsu"/>
</dbReference>
<gene>
    <name evidence="3" type="ORF">C5Y96_22725</name>
</gene>
<dbReference type="InterPro" id="IPR029014">
    <property type="entry name" value="NiFe-Hase_large"/>
</dbReference>
<keyword evidence="2" id="KW-0408">Iron</keyword>
<evidence type="ECO:0000313" key="4">
    <source>
        <dbReference type="Proteomes" id="UP000240009"/>
    </source>
</evidence>
<dbReference type="PANTHER" id="PTHR43600:SF4">
    <property type="entry name" value="CYTOSOLIC NIFE-HYDROGENASE, ALPHA SUBUNIT"/>
    <property type="match status" value="1"/>
</dbReference>
<accession>A0A2S8F0H1</accession>
<keyword evidence="2" id="KW-0460">Magnesium</keyword>
<keyword evidence="1" id="KW-0560">Oxidoreductase</keyword>
<dbReference type="RefSeq" id="WP_105358225.1">
    <property type="nucleotide sequence ID" value="NZ_PUIA01000074.1"/>
</dbReference>
<dbReference type="PROSITE" id="PS00508">
    <property type="entry name" value="NI_HGENASE_L_2"/>
    <property type="match status" value="1"/>
</dbReference>
<dbReference type="GO" id="GO:0008901">
    <property type="term" value="F:ferredoxin hydrogenase activity"/>
    <property type="evidence" value="ECO:0007669"/>
    <property type="project" value="InterPro"/>
</dbReference>
<feature type="binding site" evidence="2">
    <location>
        <position position="428"/>
    </location>
    <ligand>
        <name>Fe cation</name>
        <dbReference type="ChEBI" id="CHEBI:24875"/>
    </ligand>
</feature>
<comment type="caution">
    <text evidence="3">The sequence shown here is derived from an EMBL/GenBank/DDBJ whole genome shotgun (WGS) entry which is preliminary data.</text>
</comment>
<proteinExistence type="predicted"/>
<sequence length="445" mass="50740">MTSEEEPQPTERRTIEVKAISRVEGEGRLHLRVRGNVIEHVELNIYEPPRFFESFLRGRQIHEVPDITARICGICPVAYQMSSCHALEKALGINVSPEIRLLRRLLYCGEWIESHVLHIYLLHAPDFLGYESGISMAVDHREKVERGLELKKIGNDLLEVLGGRAIHPVNITVGGFYRAPSVRDLKALLPRLEWGLQAALETVHWVSKFEFPDFTWDYDLVSLHHEDEYPLNEGQVASSSGAMIPIEDYENHFQERHVEHSTALYSVKAPDNHFYLTGPLARLNNCHDKLSPICLKVFDQTGLTLPLRNNFQSIVARALEVVYAFDEAIRIVKAYQVEVVPSRTPFELRPGEGCHATEAPRGLLYHRYRIGEDHLIAEAKIVPPTSQNQGQIESDLRSYLPQLLSLESEEIAEKSEHLIRNYDPCISCATHFLKMTIDWNSDSAK</sequence>
<feature type="binding site" evidence="2">
    <location>
        <position position="381"/>
    </location>
    <ligand>
        <name>Mg(2+)</name>
        <dbReference type="ChEBI" id="CHEBI:18420"/>
    </ligand>
</feature>
<protein>
    <submittedName>
        <fullName evidence="3">Ni/Fe hydrogenase subunit alpha</fullName>
    </submittedName>
</protein>
<dbReference type="Proteomes" id="UP000240009">
    <property type="component" value="Unassembled WGS sequence"/>
</dbReference>
<feature type="binding site" evidence="2">
    <location>
        <position position="425"/>
    </location>
    <ligand>
        <name>Ni(2+)</name>
        <dbReference type="ChEBI" id="CHEBI:49786"/>
    </ligand>
</feature>
<dbReference type="SUPFAM" id="SSF56762">
    <property type="entry name" value="HydB/Nqo4-like"/>
    <property type="match status" value="1"/>
</dbReference>
<feature type="binding site" evidence="2">
    <location>
        <position position="72"/>
    </location>
    <ligand>
        <name>Ni(2+)</name>
        <dbReference type="ChEBI" id="CHEBI:49786"/>
    </ligand>
</feature>
<evidence type="ECO:0000256" key="1">
    <source>
        <dbReference type="ARBA" id="ARBA00023002"/>
    </source>
</evidence>
<organism evidence="3 4">
    <name type="scientific">Blastopirellula marina</name>
    <dbReference type="NCBI Taxonomy" id="124"/>
    <lineage>
        <taxon>Bacteria</taxon>
        <taxon>Pseudomonadati</taxon>
        <taxon>Planctomycetota</taxon>
        <taxon>Planctomycetia</taxon>
        <taxon>Pirellulales</taxon>
        <taxon>Pirellulaceae</taxon>
        <taxon>Blastopirellula</taxon>
    </lineage>
</organism>
<keyword evidence="2" id="KW-0479">Metal-binding</keyword>
<keyword evidence="2" id="KW-0533">Nickel</keyword>
<dbReference type="GO" id="GO:0016151">
    <property type="term" value="F:nickel cation binding"/>
    <property type="evidence" value="ECO:0007669"/>
    <property type="project" value="InterPro"/>
</dbReference>
<dbReference type="AlphaFoldDB" id="A0A2S8F0H1"/>
<dbReference type="Gene3D" id="1.10.645.10">
    <property type="entry name" value="Cytochrome-c3 Hydrogenase, chain B"/>
    <property type="match status" value="1"/>
</dbReference>
<comment type="cofactor">
    <cofactor evidence="2">
        <name>Ni(2+)</name>
        <dbReference type="ChEBI" id="CHEBI:49786"/>
    </cofactor>
</comment>
<reference evidence="3 4" key="1">
    <citation type="submission" date="2018-02" db="EMBL/GenBank/DDBJ databases">
        <title>Comparative genomes isolates from brazilian mangrove.</title>
        <authorList>
            <person name="Araujo J.E."/>
            <person name="Taketani R.G."/>
            <person name="Silva M.C.P."/>
            <person name="Loureco M.V."/>
            <person name="Andreote F.D."/>
        </authorList>
    </citation>
    <scope>NUCLEOTIDE SEQUENCE [LARGE SCALE GENOMIC DNA]</scope>
    <source>
        <strain evidence="3 4">HEX-2 MGV</strain>
    </source>
</reference>
<dbReference type="InterPro" id="IPR018194">
    <property type="entry name" value="Ni-dep_hyd_lsu_Ni_BS"/>
</dbReference>
<evidence type="ECO:0000313" key="3">
    <source>
        <dbReference type="EMBL" id="PQO25639.1"/>
    </source>
</evidence>
<feature type="binding site" evidence="2">
    <location>
        <position position="431"/>
    </location>
    <ligand>
        <name>Mg(2+)</name>
        <dbReference type="ChEBI" id="CHEBI:18420"/>
    </ligand>
</feature>
<comment type="cofactor">
    <cofactor evidence="2">
        <name>Fe cation</name>
        <dbReference type="ChEBI" id="CHEBI:24875"/>
    </cofactor>
</comment>
<feature type="binding site" evidence="2">
    <location>
        <position position="75"/>
    </location>
    <ligand>
        <name>Fe cation</name>
        <dbReference type="ChEBI" id="CHEBI:24875"/>
    </ligand>
</feature>
<feature type="binding site" evidence="2">
    <location>
        <position position="75"/>
    </location>
    <ligand>
        <name>Ni(2+)</name>
        <dbReference type="ChEBI" id="CHEBI:49786"/>
    </ligand>
</feature>
<dbReference type="OrthoDB" id="9761717at2"/>
<evidence type="ECO:0000256" key="2">
    <source>
        <dbReference type="PIRSR" id="PIRSR601501-1"/>
    </source>
</evidence>
<feature type="binding site" evidence="2">
    <location>
        <position position="53"/>
    </location>
    <ligand>
        <name>Mg(2+)</name>
        <dbReference type="ChEBI" id="CHEBI:18420"/>
    </ligand>
</feature>
<dbReference type="EMBL" id="PUIA01000074">
    <property type="protein sequence ID" value="PQO25639.1"/>
    <property type="molecule type" value="Genomic_DNA"/>
</dbReference>
<name>A0A2S8F0H1_9BACT</name>
<dbReference type="PANTHER" id="PTHR43600">
    <property type="entry name" value="COENZYME F420 HYDROGENASE, SUBUNIT ALPHA"/>
    <property type="match status" value="1"/>
</dbReference>
<dbReference type="Pfam" id="PF00374">
    <property type="entry name" value="NiFeSe_Hases"/>
    <property type="match status" value="2"/>
</dbReference>